<evidence type="ECO:0000313" key="2">
    <source>
        <dbReference type="Proteomes" id="UP000236316"/>
    </source>
</evidence>
<keyword evidence="2" id="KW-1185">Reference proteome</keyword>
<dbReference type="KEGG" id="vg:35382585"/>
<reference evidence="1" key="1">
    <citation type="submission" date="2017-08" db="EMBL/GenBank/DDBJ databases">
        <authorList>
            <consortium name="Urmite Genomes"/>
        </authorList>
    </citation>
    <scope>NUCLEOTIDE SEQUENCE [LARGE SCALE GENOMIC DNA]</scope>
    <source>
        <strain evidence="1">IHUMI-LCC2</strain>
    </source>
</reference>
<dbReference type="SUPFAM" id="SSF82185">
    <property type="entry name" value="Histone H3 K4-specific methyltransferase SET7/9 N-terminal domain"/>
    <property type="match status" value="1"/>
</dbReference>
<gene>
    <name evidence="1" type="ORF">ORPV_761</name>
</gene>
<dbReference type="Proteomes" id="UP000236316">
    <property type="component" value="Segment"/>
</dbReference>
<protein>
    <submittedName>
        <fullName evidence="1">MORN-repeat protein</fullName>
    </submittedName>
</protein>
<sequence length="153" mass="18200">MVNSSCRAQASGVYIKYCPNGTRKSHAEYKNGKIHGKYITWYDDVDYEIIKEECSYKENKKDEKYIRYENIEFYDIDNKKRCISIKREESQYNNGKKHGKSIIYESPHVYRIKEGDIVKHQEAINELLNWEKEDYVLYYNHGAIVTKSTCCIL</sequence>
<dbReference type="GeneID" id="35382585"/>
<evidence type="ECO:0000313" key="1">
    <source>
        <dbReference type="EMBL" id="SNW62665.1"/>
    </source>
</evidence>
<dbReference type="RefSeq" id="YP_009448967.1">
    <property type="nucleotide sequence ID" value="NC_036594.1"/>
</dbReference>
<name>A0A2I2L533_9VIRU</name>
<proteinExistence type="predicted"/>
<dbReference type="EMBL" id="LT906555">
    <property type="protein sequence ID" value="SNW62665.1"/>
    <property type="molecule type" value="Genomic_DNA"/>
</dbReference>
<accession>A0A2I2L533</accession>
<dbReference type="Gene3D" id="2.20.110.10">
    <property type="entry name" value="Histone H3 K4-specific methyltransferase SET7/9 N-terminal domain"/>
    <property type="match status" value="1"/>
</dbReference>
<organism evidence="1">
    <name type="scientific">Orpheovirus IHUMI-LCC2</name>
    <dbReference type="NCBI Taxonomy" id="2023057"/>
    <lineage>
        <taxon>Viruses</taxon>
        <taxon>Varidnaviria</taxon>
        <taxon>Bamfordvirae</taxon>
        <taxon>Nucleocytoviricota</taxon>
        <taxon>Megaviricetes</taxon>
        <taxon>Pimascovirales</taxon>
        <taxon>Ocovirineae</taxon>
        <taxon>Orpheoviridae</taxon>
        <taxon>Alphaorpheovirus</taxon>
        <taxon>Alphaorpheovirus massiliense</taxon>
    </lineage>
</organism>